<evidence type="ECO:0000256" key="2">
    <source>
        <dbReference type="ARBA" id="ARBA00023242"/>
    </source>
</evidence>
<dbReference type="Gene3D" id="1.20.1160.11">
    <property type="entry name" value="Paired amphipathic helix"/>
    <property type="match status" value="1"/>
</dbReference>
<comment type="subcellular location">
    <subcellularLocation>
        <location evidence="1 3">Nucleus</location>
    </subcellularLocation>
</comment>
<dbReference type="InterPro" id="IPR036600">
    <property type="entry name" value="PAH_sf"/>
</dbReference>
<reference evidence="5" key="1">
    <citation type="submission" date="2019-10" db="EMBL/GenBank/DDBJ databases">
        <title>Conservation and host-specific expression of non-tandemly repeated heterogenous ribosome RNA gene in arbuscular mycorrhizal fungi.</title>
        <authorList>
            <person name="Maeda T."/>
            <person name="Kobayashi Y."/>
            <person name="Nakagawa T."/>
            <person name="Ezawa T."/>
            <person name="Yamaguchi K."/>
            <person name="Bino T."/>
            <person name="Nishimoto Y."/>
            <person name="Shigenobu S."/>
            <person name="Kawaguchi M."/>
        </authorList>
    </citation>
    <scope>NUCLEOTIDE SEQUENCE</scope>
    <source>
        <strain evidence="5">HR1</strain>
    </source>
</reference>
<keyword evidence="2 3" id="KW-0539">Nucleus</keyword>
<evidence type="ECO:0000313" key="5">
    <source>
        <dbReference type="EMBL" id="GET00768.1"/>
    </source>
</evidence>
<feature type="compositionally biased region" description="Polar residues" evidence="4">
    <location>
        <begin position="197"/>
        <end position="219"/>
    </location>
</feature>
<evidence type="ECO:0000313" key="6">
    <source>
        <dbReference type="Proteomes" id="UP000615446"/>
    </source>
</evidence>
<gene>
    <name evidence="5" type="ORF">RCL2_002721200</name>
</gene>
<feature type="region of interest" description="Disordered" evidence="4">
    <location>
        <begin position="191"/>
        <end position="254"/>
    </location>
</feature>
<protein>
    <submittedName>
        <fullName evidence="5">Paired amphipathic helix protein Sin3a-like isoform X2</fullName>
    </submittedName>
</protein>
<dbReference type="GO" id="GO:0006355">
    <property type="term" value="P:regulation of DNA-templated transcription"/>
    <property type="evidence" value="ECO:0007669"/>
    <property type="project" value="InterPro"/>
</dbReference>
<dbReference type="EMBL" id="BLAL01000291">
    <property type="protein sequence ID" value="GET00768.1"/>
    <property type="molecule type" value="Genomic_DNA"/>
</dbReference>
<name>A0A8H3M4V0_9GLOM</name>
<dbReference type="SUPFAM" id="SSF47762">
    <property type="entry name" value="PAH2 domain"/>
    <property type="match status" value="1"/>
</dbReference>
<dbReference type="OrthoDB" id="10265969at2759"/>
<comment type="caution">
    <text evidence="5">The sequence shown here is derived from an EMBL/GenBank/DDBJ whole genome shotgun (WGS) entry which is preliminary data.</text>
</comment>
<dbReference type="InterPro" id="IPR003822">
    <property type="entry name" value="PAH"/>
</dbReference>
<dbReference type="PROSITE" id="PS51477">
    <property type="entry name" value="PAH"/>
    <property type="match status" value="1"/>
</dbReference>
<dbReference type="Proteomes" id="UP000615446">
    <property type="component" value="Unassembled WGS sequence"/>
</dbReference>
<organism evidence="5 6">
    <name type="scientific">Rhizophagus clarus</name>
    <dbReference type="NCBI Taxonomy" id="94130"/>
    <lineage>
        <taxon>Eukaryota</taxon>
        <taxon>Fungi</taxon>
        <taxon>Fungi incertae sedis</taxon>
        <taxon>Mucoromycota</taxon>
        <taxon>Glomeromycotina</taxon>
        <taxon>Glomeromycetes</taxon>
        <taxon>Glomerales</taxon>
        <taxon>Glomeraceae</taxon>
        <taxon>Rhizophagus</taxon>
    </lineage>
</organism>
<evidence type="ECO:0000256" key="3">
    <source>
        <dbReference type="PROSITE-ProRule" id="PRU00810"/>
    </source>
</evidence>
<sequence>MSHQNLKREKGIEIALAYLREVKNRCKKPKIFNEFCETMRSFKRKEISESFCHDIVKNLFKDDPELLEGFYIYFPRQKNLLISPSSTTCITSQQREVEEKNDVLIEVDNKENNDMNIDNIDNQNLVIDNIENDNKLNFQDNDFQSHIIINNEGEENKMIINQELESENFSNVNQGIKPTFTNEFYTNPHLPKKESSDLSTVISNSSFSPSTLPQNSFKNIESCDDNDDNNNIALLKPSSSTKKKEITSSPASNSLETGLRRSTLTLKKLITGIMQAPITSSLQRMASIVFAENLKGLSIFLTPWKSFKEFERQHNITKRYRS</sequence>
<evidence type="ECO:0000256" key="4">
    <source>
        <dbReference type="SAM" id="MobiDB-lite"/>
    </source>
</evidence>
<dbReference type="AlphaFoldDB" id="A0A8H3M4V0"/>
<dbReference type="Pfam" id="PF02671">
    <property type="entry name" value="PAH"/>
    <property type="match status" value="1"/>
</dbReference>
<proteinExistence type="predicted"/>
<dbReference type="GO" id="GO:0005634">
    <property type="term" value="C:nucleus"/>
    <property type="evidence" value="ECO:0007669"/>
    <property type="project" value="UniProtKB-SubCell"/>
</dbReference>
<accession>A0A8H3M4V0</accession>
<evidence type="ECO:0000256" key="1">
    <source>
        <dbReference type="ARBA" id="ARBA00004123"/>
    </source>
</evidence>